<dbReference type="OrthoDB" id="5694214at2"/>
<accession>A0A1H4AX33</accession>
<evidence type="ECO:0000256" key="5">
    <source>
        <dbReference type="ARBA" id="ARBA00023237"/>
    </source>
</evidence>
<comment type="subcellular location">
    <subcellularLocation>
        <location evidence="1">Cell outer membrane</location>
    </subcellularLocation>
</comment>
<name>A0A1H4AX33_9BACT</name>
<dbReference type="InterPro" id="IPR012944">
    <property type="entry name" value="SusD_RagB_dom"/>
</dbReference>
<evidence type="ECO:0000256" key="2">
    <source>
        <dbReference type="ARBA" id="ARBA00006275"/>
    </source>
</evidence>
<sequence length="508" mass="56964">MNTLNKIIGVLIIILLTSCTSKFLTVTPKDELTDANFFLTSADAEAALVGAYGQLQEESTFGNVVDAANLDWTMSGDLYEQDQNTPRVQLEMLSLPANNLYIGQMYTGLYRGVARANFVIGRVAKMTGIDAIQQGRIIAEAKFLRAIYYYKLVTYFGGVPLVVEELNASSKLDIPRASAADVWAQIITDLKDAAAVLPITWTNTNDVGRATKGSALAYLAKSYLWRQKWDDAIKASEEIVNSNAYELLTDFRSVFLETNENNKEMVFSTQYGSMSNGIEGNQLDVRSAPRGAAPEFIGRGANSNFVPQTNWINAFEKGPDGKIKDKRYWGVIIGPGEHHQEMTDFVMPLTFPNSYTKTGYIVTKYWQKANIVNSGLNAPIVRYAEVLLNYAEALNEKGRSEDAMKLVNKIRERAGLDAKPLSLSREQTLDAIFYERRMEFVWEPAGAFQDLNRRNRFMDFIRANRADYDKINVQSKPWLNERPILLPIPLGAWDVNKALVQNPGYPAF</sequence>
<evidence type="ECO:0000256" key="4">
    <source>
        <dbReference type="ARBA" id="ARBA00023136"/>
    </source>
</evidence>
<gene>
    <name evidence="8" type="ORF">SAMN05660909_01821</name>
</gene>
<evidence type="ECO:0000256" key="3">
    <source>
        <dbReference type="ARBA" id="ARBA00022729"/>
    </source>
</evidence>
<dbReference type="Gene3D" id="1.25.40.390">
    <property type="match status" value="1"/>
</dbReference>
<dbReference type="RefSeq" id="WP_089760831.1">
    <property type="nucleotide sequence ID" value="NZ_BKAT01000009.1"/>
</dbReference>
<dbReference type="PROSITE" id="PS51257">
    <property type="entry name" value="PROKAR_LIPOPROTEIN"/>
    <property type="match status" value="1"/>
</dbReference>
<evidence type="ECO:0000256" key="1">
    <source>
        <dbReference type="ARBA" id="ARBA00004442"/>
    </source>
</evidence>
<dbReference type="STRING" id="408074.SAMN05660909_01821"/>
<dbReference type="InterPro" id="IPR011990">
    <property type="entry name" value="TPR-like_helical_dom_sf"/>
</dbReference>
<dbReference type="Pfam" id="PF14322">
    <property type="entry name" value="SusD-like_3"/>
    <property type="match status" value="1"/>
</dbReference>
<dbReference type="EMBL" id="FNRL01000006">
    <property type="protein sequence ID" value="SEA40441.1"/>
    <property type="molecule type" value="Genomic_DNA"/>
</dbReference>
<feature type="domain" description="SusD-like N-terminal" evidence="7">
    <location>
        <begin position="44"/>
        <end position="224"/>
    </location>
</feature>
<keyword evidence="9" id="KW-1185">Reference proteome</keyword>
<dbReference type="SUPFAM" id="SSF48452">
    <property type="entry name" value="TPR-like"/>
    <property type="match status" value="1"/>
</dbReference>
<comment type="similarity">
    <text evidence="2">Belongs to the SusD family.</text>
</comment>
<dbReference type="InterPro" id="IPR033985">
    <property type="entry name" value="SusD-like_N"/>
</dbReference>
<reference evidence="9" key="1">
    <citation type="submission" date="2016-10" db="EMBL/GenBank/DDBJ databases">
        <authorList>
            <person name="Varghese N."/>
            <person name="Submissions S."/>
        </authorList>
    </citation>
    <scope>NUCLEOTIDE SEQUENCE [LARGE SCALE GENOMIC DNA]</scope>
    <source>
        <strain evidence="9">DSM 23920</strain>
    </source>
</reference>
<evidence type="ECO:0000313" key="8">
    <source>
        <dbReference type="EMBL" id="SEA40441.1"/>
    </source>
</evidence>
<evidence type="ECO:0000259" key="7">
    <source>
        <dbReference type="Pfam" id="PF14322"/>
    </source>
</evidence>
<organism evidence="8 9">
    <name type="scientific">Chitinophaga terrae</name>
    <name type="common">ex Kim and Jung 2007</name>
    <dbReference type="NCBI Taxonomy" id="408074"/>
    <lineage>
        <taxon>Bacteria</taxon>
        <taxon>Pseudomonadati</taxon>
        <taxon>Bacteroidota</taxon>
        <taxon>Chitinophagia</taxon>
        <taxon>Chitinophagales</taxon>
        <taxon>Chitinophagaceae</taxon>
        <taxon>Chitinophaga</taxon>
    </lineage>
</organism>
<dbReference type="GO" id="GO:0009279">
    <property type="term" value="C:cell outer membrane"/>
    <property type="evidence" value="ECO:0007669"/>
    <property type="project" value="UniProtKB-SubCell"/>
</dbReference>
<keyword evidence="3" id="KW-0732">Signal</keyword>
<dbReference type="Pfam" id="PF07980">
    <property type="entry name" value="SusD_RagB"/>
    <property type="match status" value="1"/>
</dbReference>
<keyword evidence="4" id="KW-0472">Membrane</keyword>
<proteinExistence type="inferred from homology"/>
<keyword evidence="5" id="KW-0998">Cell outer membrane</keyword>
<evidence type="ECO:0000313" key="9">
    <source>
        <dbReference type="Proteomes" id="UP000199656"/>
    </source>
</evidence>
<evidence type="ECO:0000259" key="6">
    <source>
        <dbReference type="Pfam" id="PF07980"/>
    </source>
</evidence>
<feature type="domain" description="RagB/SusD" evidence="6">
    <location>
        <begin position="348"/>
        <end position="505"/>
    </location>
</feature>
<dbReference type="AlphaFoldDB" id="A0A1H4AX33"/>
<protein>
    <submittedName>
        <fullName evidence="8">Starch-binding associating with outer membrane</fullName>
    </submittedName>
</protein>
<dbReference type="CDD" id="cd08977">
    <property type="entry name" value="SusD"/>
    <property type="match status" value="1"/>
</dbReference>
<dbReference type="Proteomes" id="UP000199656">
    <property type="component" value="Unassembled WGS sequence"/>
</dbReference>